<feature type="domain" description="Dynein heavy chain AAA module D4" evidence="3">
    <location>
        <begin position="3"/>
        <end position="167"/>
    </location>
</feature>
<dbReference type="GO" id="GO:0007018">
    <property type="term" value="P:microtubule-based movement"/>
    <property type="evidence" value="ECO:0007669"/>
    <property type="project" value="InterPro"/>
</dbReference>
<dbReference type="GO" id="GO:0030286">
    <property type="term" value="C:dynein complex"/>
    <property type="evidence" value="ECO:0007669"/>
    <property type="project" value="InterPro"/>
</dbReference>
<evidence type="ECO:0000313" key="5">
    <source>
        <dbReference type="Proteomes" id="UP000735302"/>
    </source>
</evidence>
<dbReference type="Gene3D" id="1.20.920.20">
    <property type="match status" value="1"/>
</dbReference>
<dbReference type="EMBL" id="BLXT01004580">
    <property type="protein sequence ID" value="GFO14602.1"/>
    <property type="molecule type" value="Genomic_DNA"/>
</dbReference>
<dbReference type="InterPro" id="IPR024317">
    <property type="entry name" value="Dynein_heavy_chain_D4_dom"/>
</dbReference>
<dbReference type="PANTHER" id="PTHR45703:SF36">
    <property type="entry name" value="DYNEIN HEAVY CHAIN, CYTOPLASMIC"/>
    <property type="match status" value="1"/>
</dbReference>
<reference evidence="4 5" key="1">
    <citation type="journal article" date="2021" name="Elife">
        <title>Chloroplast acquisition without the gene transfer in kleptoplastic sea slugs, Plakobranchus ocellatus.</title>
        <authorList>
            <person name="Maeda T."/>
            <person name="Takahashi S."/>
            <person name="Yoshida T."/>
            <person name="Shimamura S."/>
            <person name="Takaki Y."/>
            <person name="Nagai Y."/>
            <person name="Toyoda A."/>
            <person name="Suzuki Y."/>
            <person name="Arimoto A."/>
            <person name="Ishii H."/>
            <person name="Satoh N."/>
            <person name="Nishiyama T."/>
            <person name="Hasebe M."/>
            <person name="Maruyama T."/>
            <person name="Minagawa J."/>
            <person name="Obokata J."/>
            <person name="Shigenobu S."/>
        </authorList>
    </citation>
    <scope>NUCLEOTIDE SEQUENCE [LARGE SCALE GENOMIC DNA]</scope>
</reference>
<dbReference type="InterPro" id="IPR024743">
    <property type="entry name" value="Dynein_HC_stalk"/>
</dbReference>
<sequence length="427" mass="49333">TAPGLYSEEEVQDIVGHMMPGGVQTKKVDKIEQAFERFVKRVRQNLHVIVCLNYKGNCFSTDFHALQDKLQRYPGLIKNAFSIDLYVPWSFQALSQVAKAWLDDTKAGVMIPWHPSRRMEQIDTASNAMAYIHLSAKAAVERQFCHQREPLRIFTPLTFLEFVHIFKIVSAYLAQTEQAKGKKFEQALDKIDEAFDSIAEFRREVSDLMPQHRSANGTIRDLVTMVERYKQDYIVALDKCKAQEEVIVQLQGPLESLRKSAQSEFDKVNPIYQAAARVLENLNRNDVEELRSYPSPPENVKFVMKAVCLLFDKPQTWDDAKLLMADVNFFQQLIFYNKDEIPQDKFDALKKFVSSPSFVPEDVVRRSLAAGSICSWVHGIYIYSSIHRKMQPHIKNLLDAENKFTKVRLKWEVLMMKAPYEKNLRNG</sequence>
<evidence type="ECO:0000259" key="2">
    <source>
        <dbReference type="Pfam" id="PF12777"/>
    </source>
</evidence>
<dbReference type="Gene3D" id="3.40.50.300">
    <property type="entry name" value="P-loop containing nucleotide triphosphate hydrolases"/>
    <property type="match status" value="1"/>
</dbReference>
<protein>
    <submittedName>
        <fullName evidence="4">Dynein heavy chain</fullName>
    </submittedName>
</protein>
<evidence type="ECO:0000313" key="4">
    <source>
        <dbReference type="EMBL" id="GFO14602.1"/>
    </source>
</evidence>
<dbReference type="Pfam" id="PF12777">
    <property type="entry name" value="MT"/>
    <property type="match status" value="1"/>
</dbReference>
<evidence type="ECO:0000259" key="3">
    <source>
        <dbReference type="Pfam" id="PF12780"/>
    </source>
</evidence>
<comment type="caution">
    <text evidence="4">The sequence shown here is derived from an EMBL/GenBank/DDBJ whole genome shotgun (WGS) entry which is preliminary data.</text>
</comment>
<proteinExistence type="inferred from homology"/>
<evidence type="ECO:0000256" key="1">
    <source>
        <dbReference type="ARBA" id="ARBA00008887"/>
    </source>
</evidence>
<dbReference type="InterPro" id="IPR027417">
    <property type="entry name" value="P-loop_NTPase"/>
</dbReference>
<dbReference type="InterPro" id="IPR026983">
    <property type="entry name" value="DHC"/>
</dbReference>
<dbReference type="GO" id="GO:0045505">
    <property type="term" value="F:dynein intermediate chain binding"/>
    <property type="evidence" value="ECO:0007669"/>
    <property type="project" value="InterPro"/>
</dbReference>
<gene>
    <name evidence="4" type="ORF">PoB_004110700</name>
</gene>
<accession>A0AAV4B509</accession>
<organism evidence="4 5">
    <name type="scientific">Plakobranchus ocellatus</name>
    <dbReference type="NCBI Taxonomy" id="259542"/>
    <lineage>
        <taxon>Eukaryota</taxon>
        <taxon>Metazoa</taxon>
        <taxon>Spiralia</taxon>
        <taxon>Lophotrochozoa</taxon>
        <taxon>Mollusca</taxon>
        <taxon>Gastropoda</taxon>
        <taxon>Heterobranchia</taxon>
        <taxon>Euthyneura</taxon>
        <taxon>Panpulmonata</taxon>
        <taxon>Sacoglossa</taxon>
        <taxon>Placobranchoidea</taxon>
        <taxon>Plakobranchidae</taxon>
        <taxon>Plakobranchus</taxon>
    </lineage>
</organism>
<feature type="domain" description="Dynein heavy chain coiled coil stalk" evidence="2">
    <location>
        <begin position="243"/>
        <end position="413"/>
    </location>
</feature>
<feature type="non-terminal residue" evidence="4">
    <location>
        <position position="1"/>
    </location>
</feature>
<dbReference type="Proteomes" id="UP000735302">
    <property type="component" value="Unassembled WGS sequence"/>
</dbReference>
<dbReference type="Pfam" id="PF12780">
    <property type="entry name" value="AAA_8"/>
    <property type="match status" value="1"/>
</dbReference>
<comment type="similarity">
    <text evidence="1">Belongs to the dynein heavy chain family.</text>
</comment>
<keyword evidence="5" id="KW-1185">Reference proteome</keyword>
<dbReference type="PANTHER" id="PTHR45703">
    <property type="entry name" value="DYNEIN HEAVY CHAIN"/>
    <property type="match status" value="1"/>
</dbReference>
<name>A0AAV4B509_9GAST</name>
<dbReference type="GO" id="GO:0051959">
    <property type="term" value="F:dynein light intermediate chain binding"/>
    <property type="evidence" value="ECO:0007669"/>
    <property type="project" value="InterPro"/>
</dbReference>
<dbReference type="AlphaFoldDB" id="A0AAV4B509"/>